<keyword evidence="2" id="KW-1185">Reference proteome</keyword>
<evidence type="ECO:0000313" key="2">
    <source>
        <dbReference type="Proteomes" id="UP001497623"/>
    </source>
</evidence>
<dbReference type="Proteomes" id="UP001497623">
    <property type="component" value="Unassembled WGS sequence"/>
</dbReference>
<dbReference type="EMBL" id="CAXKWB010027845">
    <property type="protein sequence ID" value="CAL4132597.1"/>
    <property type="molecule type" value="Genomic_DNA"/>
</dbReference>
<proteinExistence type="predicted"/>
<feature type="non-terminal residue" evidence="1">
    <location>
        <position position="128"/>
    </location>
</feature>
<feature type="non-terminal residue" evidence="1">
    <location>
        <position position="1"/>
    </location>
</feature>
<sequence>EKQIYMRNSKMSNLEISQLSNTGITQGDSNPNSPVEPTVYIPLNNYDTIRSYGSAADELENITSYSRDFAASISKGNNKLPTSHKDIRSQIGNSISASHTATHGTATDSQGYMSLTKNSANFYKPWTE</sequence>
<name>A0AAV2RQG6_MEGNR</name>
<accession>A0AAV2RQG6</accession>
<reference evidence="1 2" key="1">
    <citation type="submission" date="2024-05" db="EMBL/GenBank/DDBJ databases">
        <authorList>
            <person name="Wallberg A."/>
        </authorList>
    </citation>
    <scope>NUCLEOTIDE SEQUENCE [LARGE SCALE GENOMIC DNA]</scope>
</reference>
<protein>
    <submittedName>
        <fullName evidence="1">Uncharacterized protein</fullName>
    </submittedName>
</protein>
<dbReference type="AlphaFoldDB" id="A0AAV2RQG6"/>
<organism evidence="1 2">
    <name type="scientific">Meganyctiphanes norvegica</name>
    <name type="common">Northern krill</name>
    <name type="synonym">Thysanopoda norvegica</name>
    <dbReference type="NCBI Taxonomy" id="48144"/>
    <lineage>
        <taxon>Eukaryota</taxon>
        <taxon>Metazoa</taxon>
        <taxon>Ecdysozoa</taxon>
        <taxon>Arthropoda</taxon>
        <taxon>Crustacea</taxon>
        <taxon>Multicrustacea</taxon>
        <taxon>Malacostraca</taxon>
        <taxon>Eumalacostraca</taxon>
        <taxon>Eucarida</taxon>
        <taxon>Euphausiacea</taxon>
        <taxon>Euphausiidae</taxon>
        <taxon>Meganyctiphanes</taxon>
    </lineage>
</organism>
<evidence type="ECO:0000313" key="1">
    <source>
        <dbReference type="EMBL" id="CAL4132597.1"/>
    </source>
</evidence>
<comment type="caution">
    <text evidence="1">The sequence shown here is derived from an EMBL/GenBank/DDBJ whole genome shotgun (WGS) entry which is preliminary data.</text>
</comment>
<gene>
    <name evidence="1" type="ORF">MNOR_LOCUS27033</name>
</gene>